<evidence type="ECO:0000256" key="4">
    <source>
        <dbReference type="ARBA" id="ARBA00022692"/>
    </source>
</evidence>
<evidence type="ECO:0000256" key="7">
    <source>
        <dbReference type="ARBA" id="ARBA00022989"/>
    </source>
</evidence>
<dbReference type="Pfam" id="PF00560">
    <property type="entry name" value="LRR_1"/>
    <property type="match status" value="3"/>
</dbReference>
<dbReference type="InterPro" id="IPR032675">
    <property type="entry name" value="LRR_dom_sf"/>
</dbReference>
<evidence type="ECO:0000256" key="10">
    <source>
        <dbReference type="SAM" id="Phobius"/>
    </source>
</evidence>
<name>A0AB40AXF4_DIOCR</name>
<dbReference type="PANTHER" id="PTHR48063">
    <property type="entry name" value="LRR RECEPTOR-LIKE KINASE"/>
    <property type="match status" value="1"/>
</dbReference>
<evidence type="ECO:0000256" key="3">
    <source>
        <dbReference type="ARBA" id="ARBA00022614"/>
    </source>
</evidence>
<organism evidence="11 12">
    <name type="scientific">Dioscorea cayennensis subsp. rotundata</name>
    <name type="common">White Guinea yam</name>
    <name type="synonym">Dioscorea rotundata</name>
    <dbReference type="NCBI Taxonomy" id="55577"/>
    <lineage>
        <taxon>Eukaryota</taxon>
        <taxon>Viridiplantae</taxon>
        <taxon>Streptophyta</taxon>
        <taxon>Embryophyta</taxon>
        <taxon>Tracheophyta</taxon>
        <taxon>Spermatophyta</taxon>
        <taxon>Magnoliopsida</taxon>
        <taxon>Liliopsida</taxon>
        <taxon>Dioscoreales</taxon>
        <taxon>Dioscoreaceae</taxon>
        <taxon>Dioscorea</taxon>
    </lineage>
</organism>
<feature type="transmembrane region" description="Helical" evidence="10">
    <location>
        <begin position="246"/>
        <end position="269"/>
    </location>
</feature>
<dbReference type="AlphaFoldDB" id="A0AB40AXF4"/>
<keyword evidence="3" id="KW-0433">Leucine-rich repeat</keyword>
<dbReference type="Proteomes" id="UP001515500">
    <property type="component" value="Unplaced"/>
</dbReference>
<dbReference type="Pfam" id="PF13855">
    <property type="entry name" value="LRR_8"/>
    <property type="match status" value="1"/>
</dbReference>
<keyword evidence="7 10" id="KW-1133">Transmembrane helix</keyword>
<dbReference type="FunFam" id="3.80.10.10:FF:000111">
    <property type="entry name" value="LRR receptor-like serine/threonine-protein kinase ERECTA"/>
    <property type="match status" value="1"/>
</dbReference>
<keyword evidence="8 10" id="KW-0472">Membrane</keyword>
<evidence type="ECO:0000256" key="9">
    <source>
        <dbReference type="ARBA" id="ARBA00023180"/>
    </source>
</evidence>
<dbReference type="RefSeq" id="XP_039119404.1">
    <property type="nucleotide sequence ID" value="XM_039263470.1"/>
</dbReference>
<evidence type="ECO:0000256" key="5">
    <source>
        <dbReference type="ARBA" id="ARBA00022729"/>
    </source>
</evidence>
<gene>
    <name evidence="12" type="primary">LOC120255711</name>
</gene>
<evidence type="ECO:0000313" key="12">
    <source>
        <dbReference type="RefSeq" id="XP_039119404.1"/>
    </source>
</evidence>
<evidence type="ECO:0000256" key="6">
    <source>
        <dbReference type="ARBA" id="ARBA00022737"/>
    </source>
</evidence>
<comment type="subcellular location">
    <subcellularLocation>
        <location evidence="1">Membrane</location>
        <topology evidence="1">Single-pass type I membrane protein</topology>
    </subcellularLocation>
</comment>
<evidence type="ECO:0000256" key="8">
    <source>
        <dbReference type="ARBA" id="ARBA00023136"/>
    </source>
</evidence>
<accession>A0AB40AXF4</accession>
<keyword evidence="11" id="KW-1185">Reference proteome</keyword>
<dbReference type="GO" id="GO:0016020">
    <property type="term" value="C:membrane"/>
    <property type="evidence" value="ECO:0007669"/>
    <property type="project" value="UniProtKB-SubCell"/>
</dbReference>
<sequence>YNNFTGSIPIWVGEILSRLVVLILQSNTFIGHIPQKISQLKYLQILDLSNNNLSGPIPVSFGNLTAMQTLSESVFSWGGILGVGDTIPVTSKGKQGEYSEHLLPRLKIIDLSDNELTGGIPEELASLYGLQSLDVSHNLLQGEIPDKLGRLQQLESLDLSRNKLFGSIPSTFSNLTSLSDFNVSYNNLSGSIPSGNQFNTLTDPSIYIGNHLCGFPLTDNCTKGGGPNQGKPSDNGNEEDDDNEMVWMYIGSLSGFAVGFWTIWGVLIFKKKWRYAYFRYTDTTCDNIHVWVVVNFARMKSEIMSKSNH</sequence>
<evidence type="ECO:0000313" key="11">
    <source>
        <dbReference type="Proteomes" id="UP001515500"/>
    </source>
</evidence>
<dbReference type="Gene3D" id="3.80.10.10">
    <property type="entry name" value="Ribonuclease Inhibitor"/>
    <property type="match status" value="1"/>
</dbReference>
<protein>
    <submittedName>
        <fullName evidence="12">Receptor-like protein EIX2</fullName>
    </submittedName>
</protein>
<dbReference type="SUPFAM" id="SSF52047">
    <property type="entry name" value="RNI-like"/>
    <property type="match status" value="1"/>
</dbReference>
<dbReference type="PRINTS" id="PR00019">
    <property type="entry name" value="LEURICHRPT"/>
</dbReference>
<reference evidence="12" key="1">
    <citation type="submission" date="2025-08" db="UniProtKB">
        <authorList>
            <consortium name="RefSeq"/>
        </authorList>
    </citation>
    <scope>IDENTIFICATION</scope>
</reference>
<dbReference type="PANTHER" id="PTHR48063:SF112">
    <property type="entry name" value="RECEPTOR LIKE PROTEIN 30-LIKE"/>
    <property type="match status" value="1"/>
</dbReference>
<keyword evidence="4 10" id="KW-0812">Transmembrane</keyword>
<evidence type="ECO:0000256" key="1">
    <source>
        <dbReference type="ARBA" id="ARBA00004479"/>
    </source>
</evidence>
<dbReference type="GeneID" id="120255711"/>
<dbReference type="InterPro" id="IPR001611">
    <property type="entry name" value="Leu-rich_rpt"/>
</dbReference>
<keyword evidence="5" id="KW-0732">Signal</keyword>
<keyword evidence="6" id="KW-0677">Repeat</keyword>
<evidence type="ECO:0000256" key="2">
    <source>
        <dbReference type="ARBA" id="ARBA00009592"/>
    </source>
</evidence>
<proteinExistence type="inferred from homology"/>
<feature type="non-terminal residue" evidence="12">
    <location>
        <position position="1"/>
    </location>
</feature>
<keyword evidence="9" id="KW-0325">Glycoprotein</keyword>
<dbReference type="InterPro" id="IPR046956">
    <property type="entry name" value="RLP23-like"/>
</dbReference>
<comment type="similarity">
    <text evidence="2">Belongs to the RLP family.</text>
</comment>